<evidence type="ECO:0000313" key="2">
    <source>
        <dbReference type="Proteomes" id="UP000649617"/>
    </source>
</evidence>
<comment type="caution">
    <text evidence="1">The sequence shown here is derived from an EMBL/GenBank/DDBJ whole genome shotgun (WGS) entry which is preliminary data.</text>
</comment>
<dbReference type="OrthoDB" id="2014201at2759"/>
<proteinExistence type="predicted"/>
<dbReference type="Proteomes" id="UP000649617">
    <property type="component" value="Unassembled WGS sequence"/>
</dbReference>
<dbReference type="GO" id="GO:0016757">
    <property type="term" value="F:glycosyltransferase activity"/>
    <property type="evidence" value="ECO:0007669"/>
    <property type="project" value="InterPro"/>
</dbReference>
<dbReference type="EMBL" id="CAJNIZ010004171">
    <property type="protein sequence ID" value="CAE7229663.1"/>
    <property type="molecule type" value="Genomic_DNA"/>
</dbReference>
<protein>
    <submittedName>
        <fullName evidence="1">GOLS1 protein</fullName>
    </submittedName>
</protein>
<reference evidence="1" key="1">
    <citation type="submission" date="2021-02" db="EMBL/GenBank/DDBJ databases">
        <authorList>
            <person name="Dougan E. K."/>
            <person name="Rhodes N."/>
            <person name="Thang M."/>
            <person name="Chan C."/>
        </authorList>
    </citation>
    <scope>NUCLEOTIDE SEQUENCE</scope>
</reference>
<evidence type="ECO:0000313" key="1">
    <source>
        <dbReference type="EMBL" id="CAE7229663.1"/>
    </source>
</evidence>
<organism evidence="1 2">
    <name type="scientific">Symbiodinium pilosum</name>
    <name type="common">Dinoflagellate</name>
    <dbReference type="NCBI Taxonomy" id="2952"/>
    <lineage>
        <taxon>Eukaryota</taxon>
        <taxon>Sar</taxon>
        <taxon>Alveolata</taxon>
        <taxon>Dinophyceae</taxon>
        <taxon>Suessiales</taxon>
        <taxon>Symbiodiniaceae</taxon>
        <taxon>Symbiodinium</taxon>
    </lineage>
</organism>
<dbReference type="Gene3D" id="3.90.550.10">
    <property type="entry name" value="Spore Coat Polysaccharide Biosynthesis Protein SpsA, Chain A"/>
    <property type="match status" value="1"/>
</dbReference>
<dbReference type="InterPro" id="IPR002495">
    <property type="entry name" value="Glyco_trans_8"/>
</dbReference>
<accession>A0A812KHG8</accession>
<dbReference type="InterPro" id="IPR029044">
    <property type="entry name" value="Nucleotide-diphossugar_trans"/>
</dbReference>
<gene>
    <name evidence="1" type="primary">GOLS1</name>
    <name evidence="1" type="ORF">SPIL2461_LOCUS3419</name>
</gene>
<dbReference type="Pfam" id="PF01501">
    <property type="entry name" value="Glyco_transf_8"/>
    <property type="match status" value="1"/>
</dbReference>
<dbReference type="AlphaFoldDB" id="A0A812KHG8"/>
<dbReference type="SUPFAM" id="SSF53448">
    <property type="entry name" value="Nucleotide-diphospho-sugar transferases"/>
    <property type="match status" value="1"/>
</dbReference>
<name>A0A812KHG8_SYMPI</name>
<sequence>MATVEDQKLRTRSCRVSLMEPLLPQPRSGRDFAYVTILWTEDFVDNAIVWATGLAASGSAFRRICIVARGKIARSKLGILSRCCCDIDFADPIQAPAFSTSRSSRYEFVLTKLRVLQLDRKGLRKIVMMDADTLVLQNVDELFWLPSPSATVNKDTLMGEMDKPKLSAGVMVLEPDSEKFDQLLADLHYEDRGTFSQFVEQDLLDAYFNHTYNIIPLTYNLYPELLDIMPFLHHDDQWEPSSNWSLPLDHGVKVVHLWHLFNPFQTEAYKGAQYLQMSARLVHKQMWKWYTLFWDLHQKGLERGAPQEYPKWKQQCAERSQAFGRHSQRFVPVLGTSTEIQICRHVDGLAW</sequence>
<keyword evidence="2" id="KW-1185">Reference proteome</keyword>
<dbReference type="InterPro" id="IPR050587">
    <property type="entry name" value="GNT1/Glycosyltrans_8"/>
</dbReference>
<dbReference type="PANTHER" id="PTHR11183">
    <property type="entry name" value="GLYCOGENIN SUBFAMILY MEMBER"/>
    <property type="match status" value="1"/>
</dbReference>